<dbReference type="PANTHER" id="PTHR43080">
    <property type="entry name" value="CBS DOMAIN-CONTAINING PROTEIN CBSX3, MITOCHONDRIAL"/>
    <property type="match status" value="1"/>
</dbReference>
<dbReference type="PROSITE" id="PS51371">
    <property type="entry name" value="CBS"/>
    <property type="match status" value="2"/>
</dbReference>
<gene>
    <name evidence="4" type="ORF">E8A74_23400</name>
</gene>
<sequence>MKGHARHIMTHHADAVSLGTPLEEIARLLVDARIGGVPVVDEHERVVGFVSETDLMATLLQGQTPGAAARDVMSHPPIVVDEFATTDEVMAILRTGQIHHLPVVRSGRLVGIITPLDVLRYFVEKVMPPEPEVG</sequence>
<name>A0A4U1JBH5_9BACT</name>
<evidence type="ECO:0000256" key="1">
    <source>
        <dbReference type="ARBA" id="ARBA00023122"/>
    </source>
</evidence>
<dbReference type="Proteomes" id="UP000309215">
    <property type="component" value="Unassembled WGS sequence"/>
</dbReference>
<dbReference type="EMBL" id="SSMQ01000024">
    <property type="protein sequence ID" value="TKD04554.1"/>
    <property type="molecule type" value="Genomic_DNA"/>
</dbReference>
<evidence type="ECO:0000256" key="2">
    <source>
        <dbReference type="PROSITE-ProRule" id="PRU00703"/>
    </source>
</evidence>
<dbReference type="RefSeq" id="WP_136931279.1">
    <property type="nucleotide sequence ID" value="NZ_SSMQ01000024.1"/>
</dbReference>
<proteinExistence type="predicted"/>
<dbReference type="InterPro" id="IPR000644">
    <property type="entry name" value="CBS_dom"/>
</dbReference>
<dbReference type="Gene3D" id="3.10.580.10">
    <property type="entry name" value="CBS-domain"/>
    <property type="match status" value="2"/>
</dbReference>
<accession>A0A4U1JBH5</accession>
<dbReference type="Pfam" id="PF00571">
    <property type="entry name" value="CBS"/>
    <property type="match status" value="2"/>
</dbReference>
<dbReference type="AlphaFoldDB" id="A0A4U1JBH5"/>
<feature type="domain" description="CBS" evidence="3">
    <location>
        <begin position="9"/>
        <end position="66"/>
    </location>
</feature>
<dbReference type="SUPFAM" id="SSF54631">
    <property type="entry name" value="CBS-domain pair"/>
    <property type="match status" value="1"/>
</dbReference>
<dbReference type="OrthoDB" id="9780653at2"/>
<keyword evidence="1 2" id="KW-0129">CBS domain</keyword>
<evidence type="ECO:0000313" key="5">
    <source>
        <dbReference type="Proteomes" id="UP000309215"/>
    </source>
</evidence>
<dbReference type="InterPro" id="IPR051257">
    <property type="entry name" value="Diverse_CBS-Domain"/>
</dbReference>
<organism evidence="4 5">
    <name type="scientific">Polyangium fumosum</name>
    <dbReference type="NCBI Taxonomy" id="889272"/>
    <lineage>
        <taxon>Bacteria</taxon>
        <taxon>Pseudomonadati</taxon>
        <taxon>Myxococcota</taxon>
        <taxon>Polyangia</taxon>
        <taxon>Polyangiales</taxon>
        <taxon>Polyangiaceae</taxon>
        <taxon>Polyangium</taxon>
    </lineage>
</organism>
<comment type="caution">
    <text evidence="4">The sequence shown here is derived from an EMBL/GenBank/DDBJ whole genome shotgun (WGS) entry which is preliminary data.</text>
</comment>
<evidence type="ECO:0000259" key="3">
    <source>
        <dbReference type="PROSITE" id="PS51371"/>
    </source>
</evidence>
<dbReference type="InterPro" id="IPR046342">
    <property type="entry name" value="CBS_dom_sf"/>
</dbReference>
<keyword evidence="5" id="KW-1185">Reference proteome</keyword>
<feature type="domain" description="CBS" evidence="3">
    <location>
        <begin position="73"/>
        <end position="130"/>
    </location>
</feature>
<dbReference type="SMART" id="SM00116">
    <property type="entry name" value="CBS"/>
    <property type="match status" value="2"/>
</dbReference>
<protein>
    <submittedName>
        <fullName evidence="4">CBS domain-containing protein</fullName>
    </submittedName>
</protein>
<evidence type="ECO:0000313" key="4">
    <source>
        <dbReference type="EMBL" id="TKD04554.1"/>
    </source>
</evidence>
<reference evidence="4 5" key="1">
    <citation type="submission" date="2019-04" db="EMBL/GenBank/DDBJ databases">
        <authorList>
            <person name="Li Y."/>
            <person name="Wang J."/>
        </authorList>
    </citation>
    <scope>NUCLEOTIDE SEQUENCE [LARGE SCALE GENOMIC DNA]</scope>
    <source>
        <strain evidence="4 5">DSM 14668</strain>
    </source>
</reference>
<dbReference type="PANTHER" id="PTHR43080:SF29">
    <property type="entry name" value="OS02G0818000 PROTEIN"/>
    <property type="match status" value="1"/>
</dbReference>